<sequence>MIFRNRKKTLFRSLSLGAIALCAQLWGSAVSAAEELHVYNWSDYITDETLADFEKQTGIKVVYDVYDSNEVLEAKLLAGKSGYDLIFPTARPFVDRHIKAGLYQPLDKAAIPNFKHLDPVIMQSLSDIDPGNRYAAPYMWGTTGIGVNTKKVKEILGDDMPLDTWKLLFDPKIVAKLSKCGVTMMDDVTEVFAAAHAYQGEDSNDYGKKSLQSASETVKAVRPYIRYFHSSQYINDLANGDICVAQGYSGDILQARDRADEAKNGQEIAYFAPSEGAVVWTDVMVVPADAPNPKAAFKFINYLLDPQVIAPITNYVAYANANKDATALIDEEIRQDPGIYPPQSTRDHFIVIKTPTDRQVREMNRAWTRLKTGQ</sequence>
<evidence type="ECO:0000256" key="6">
    <source>
        <dbReference type="SAM" id="SignalP"/>
    </source>
</evidence>
<feature type="signal peptide" evidence="6">
    <location>
        <begin position="1"/>
        <end position="32"/>
    </location>
</feature>
<keyword evidence="2 5" id="KW-0813">Transport</keyword>
<reference evidence="7 8" key="1">
    <citation type="submission" date="2020-11" db="EMBL/GenBank/DDBJ databases">
        <title>Sulfur oxidizing isolate from Hospital Hole Sinkhole.</title>
        <authorList>
            <person name="Scott K.M."/>
        </authorList>
    </citation>
    <scope>NUCLEOTIDE SEQUENCE [LARGE SCALE GENOMIC DNA]</scope>
    <source>
        <strain evidence="7 8">HH1</strain>
    </source>
</reference>
<evidence type="ECO:0000256" key="1">
    <source>
        <dbReference type="ARBA" id="ARBA00004418"/>
    </source>
</evidence>
<accession>A0ABS0BUN3</accession>
<name>A0ABS0BUN3_9GAMM</name>
<proteinExistence type="inferred from homology"/>
<evidence type="ECO:0000256" key="4">
    <source>
        <dbReference type="ARBA" id="ARBA00022764"/>
    </source>
</evidence>
<dbReference type="PANTHER" id="PTHR30222">
    <property type="entry name" value="SPERMIDINE/PUTRESCINE-BINDING PERIPLASMIC PROTEIN"/>
    <property type="match status" value="1"/>
</dbReference>
<comment type="similarity">
    <text evidence="5">Belongs to the bacterial solute-binding protein PotD/PotF family.</text>
</comment>
<dbReference type="PIRSF" id="PIRSF019574">
    <property type="entry name" value="Periplasmic_polyamine_BP"/>
    <property type="match status" value="1"/>
</dbReference>
<dbReference type="SUPFAM" id="SSF53850">
    <property type="entry name" value="Periplasmic binding protein-like II"/>
    <property type="match status" value="1"/>
</dbReference>
<dbReference type="Gene3D" id="3.40.190.10">
    <property type="entry name" value="Periplasmic binding protein-like II"/>
    <property type="match status" value="2"/>
</dbReference>
<dbReference type="CDD" id="cd13659">
    <property type="entry name" value="PBP2_PotF"/>
    <property type="match status" value="1"/>
</dbReference>
<keyword evidence="3 6" id="KW-0732">Signal</keyword>
<evidence type="ECO:0000256" key="3">
    <source>
        <dbReference type="ARBA" id="ARBA00022729"/>
    </source>
</evidence>
<comment type="function">
    <text evidence="5">Required for the activity of the bacterial periplasmic transport system of putrescine.</text>
</comment>
<dbReference type="Proteomes" id="UP001193680">
    <property type="component" value="Unassembled WGS sequence"/>
</dbReference>
<organism evidence="7 8">
    <name type="scientific">Thiomicrorhabdus heinhorstiae</name>
    <dbReference type="NCBI Taxonomy" id="2748010"/>
    <lineage>
        <taxon>Bacteria</taxon>
        <taxon>Pseudomonadati</taxon>
        <taxon>Pseudomonadota</taxon>
        <taxon>Gammaproteobacteria</taxon>
        <taxon>Thiotrichales</taxon>
        <taxon>Piscirickettsiaceae</taxon>
        <taxon>Thiomicrorhabdus</taxon>
    </lineage>
</organism>
<feature type="chain" id="PRO_5045442923" description="Putrescine-binding periplasmic protein" evidence="6">
    <location>
        <begin position="33"/>
        <end position="374"/>
    </location>
</feature>
<dbReference type="EMBL" id="JACBGI020000004">
    <property type="protein sequence ID" value="MBF6057514.1"/>
    <property type="molecule type" value="Genomic_DNA"/>
</dbReference>
<gene>
    <name evidence="7" type="ORF">H8792_004090</name>
</gene>
<dbReference type="PANTHER" id="PTHR30222:SF12">
    <property type="entry name" value="NORSPERMIDINE SENSOR"/>
    <property type="match status" value="1"/>
</dbReference>
<keyword evidence="8" id="KW-1185">Reference proteome</keyword>
<evidence type="ECO:0000313" key="8">
    <source>
        <dbReference type="Proteomes" id="UP001193680"/>
    </source>
</evidence>
<comment type="caution">
    <text evidence="7">The sequence shown here is derived from an EMBL/GenBank/DDBJ whole genome shotgun (WGS) entry which is preliminary data.</text>
</comment>
<evidence type="ECO:0000313" key="7">
    <source>
        <dbReference type="EMBL" id="MBF6057514.1"/>
    </source>
</evidence>
<dbReference type="InterPro" id="IPR006059">
    <property type="entry name" value="SBP"/>
</dbReference>
<evidence type="ECO:0000256" key="2">
    <source>
        <dbReference type="ARBA" id="ARBA00022448"/>
    </source>
</evidence>
<dbReference type="PRINTS" id="PR00909">
    <property type="entry name" value="SPERMDNBNDNG"/>
</dbReference>
<dbReference type="InterPro" id="IPR001188">
    <property type="entry name" value="Sperm_putr-bd"/>
</dbReference>
<dbReference type="Pfam" id="PF13416">
    <property type="entry name" value="SBP_bac_8"/>
    <property type="match status" value="1"/>
</dbReference>
<comment type="subcellular location">
    <subcellularLocation>
        <location evidence="1 5">Periplasm</location>
    </subcellularLocation>
</comment>
<keyword evidence="4 5" id="KW-0574">Periplasm</keyword>
<dbReference type="RefSeq" id="WP_185977662.1">
    <property type="nucleotide sequence ID" value="NZ_JACBGI020000004.1"/>
</dbReference>
<protein>
    <recommendedName>
        <fullName evidence="5">Putrescine-binding periplasmic protein</fullName>
    </recommendedName>
</protein>
<evidence type="ECO:0000256" key="5">
    <source>
        <dbReference type="PIRNR" id="PIRNR019574"/>
    </source>
</evidence>